<reference evidence="2" key="1">
    <citation type="journal article" date="2018" name="BMC Genomics">
        <title>Genomic insights into host adaptation between the wheat stripe rust pathogen (Puccinia striiformis f. sp. tritici) and the barley stripe rust pathogen (Puccinia striiformis f. sp. hordei).</title>
        <authorList>
            <person name="Xia C."/>
            <person name="Wang M."/>
            <person name="Yin C."/>
            <person name="Cornejo O.E."/>
            <person name="Hulbert S.H."/>
            <person name="Chen X."/>
        </authorList>
    </citation>
    <scope>NUCLEOTIDE SEQUENCE [LARGE SCALE GENOMIC DNA]</scope>
    <source>
        <strain evidence="2">93-210</strain>
    </source>
</reference>
<accession>A0ACC0E0N9</accession>
<gene>
    <name evidence="1" type="ORF">MJO28_012599</name>
</gene>
<reference evidence="2" key="2">
    <citation type="journal article" date="2018" name="Mol. Plant Microbe Interact.">
        <title>Genome sequence resources for the wheat stripe rust pathogen (Puccinia striiformis f. sp. tritici) and the barley stripe rust pathogen (Puccinia striiformis f. sp. hordei).</title>
        <authorList>
            <person name="Xia C."/>
            <person name="Wang M."/>
            <person name="Yin C."/>
            <person name="Cornejo O.E."/>
            <person name="Hulbert S.H."/>
            <person name="Chen X."/>
        </authorList>
    </citation>
    <scope>NUCLEOTIDE SEQUENCE [LARGE SCALE GENOMIC DNA]</scope>
    <source>
        <strain evidence="2">93-210</strain>
    </source>
</reference>
<protein>
    <submittedName>
        <fullName evidence="1">Uncharacterized protein</fullName>
    </submittedName>
</protein>
<name>A0ACC0E0N9_9BASI</name>
<comment type="caution">
    <text evidence="1">The sequence shown here is derived from an EMBL/GenBank/DDBJ whole genome shotgun (WGS) entry which is preliminary data.</text>
</comment>
<evidence type="ECO:0000313" key="1">
    <source>
        <dbReference type="EMBL" id="KAI7942572.1"/>
    </source>
</evidence>
<reference evidence="1 2" key="3">
    <citation type="journal article" date="2022" name="Microbiol. Spectr.">
        <title>Folding features and dynamics of 3D genome architecture in plant fungal pathogens.</title>
        <authorList>
            <person name="Xia C."/>
        </authorList>
    </citation>
    <scope>NUCLEOTIDE SEQUENCE [LARGE SCALE GENOMIC DNA]</scope>
    <source>
        <strain evidence="1 2">93-210</strain>
    </source>
</reference>
<dbReference type="EMBL" id="CM045876">
    <property type="protein sequence ID" value="KAI7942572.1"/>
    <property type="molecule type" value="Genomic_DNA"/>
</dbReference>
<organism evidence="1 2">
    <name type="scientific">Puccinia striiformis f. sp. tritici</name>
    <dbReference type="NCBI Taxonomy" id="168172"/>
    <lineage>
        <taxon>Eukaryota</taxon>
        <taxon>Fungi</taxon>
        <taxon>Dikarya</taxon>
        <taxon>Basidiomycota</taxon>
        <taxon>Pucciniomycotina</taxon>
        <taxon>Pucciniomycetes</taxon>
        <taxon>Pucciniales</taxon>
        <taxon>Pucciniaceae</taxon>
        <taxon>Puccinia</taxon>
    </lineage>
</organism>
<proteinExistence type="predicted"/>
<keyword evidence="2" id="KW-1185">Reference proteome</keyword>
<evidence type="ECO:0000313" key="2">
    <source>
        <dbReference type="Proteomes" id="UP001060170"/>
    </source>
</evidence>
<dbReference type="Proteomes" id="UP001060170">
    <property type="component" value="Chromosome 12"/>
</dbReference>
<sequence>MPSEKISKRHESIWTNAFKINFQITIGSYQIDSEIFHNTRGHGLRFPEYNCNIEFGTTPGIIEVLWKSNDIAHQKIGPTEELKSTKTSTHSRLVIAFSSQKTIESSKIEKNHESSRKISLKKSKISKKSK</sequence>